<proteinExistence type="predicted"/>
<evidence type="ECO:0000313" key="3">
    <source>
        <dbReference type="Proteomes" id="UP000031668"/>
    </source>
</evidence>
<protein>
    <submittedName>
        <fullName evidence="2">Uncharacterized protein</fullName>
    </submittedName>
</protein>
<sequence>MKPNMTIYESQVTNTDGLVSVATISSVQSLDTKNLKSSSKGKILEYTSTALVILFLAVFALKSTKTKFNADGIRLWYQSARVRYGQLVGKGNYNNIKINFSAFDNSSFI</sequence>
<reference evidence="2 3" key="1">
    <citation type="journal article" date="2014" name="Genome Biol. Evol.">
        <title>The genome of the myxosporean Thelohanellus kitauei shows adaptations to nutrient acquisition within its fish host.</title>
        <authorList>
            <person name="Yang Y."/>
            <person name="Xiong J."/>
            <person name="Zhou Z."/>
            <person name="Huo F."/>
            <person name="Miao W."/>
            <person name="Ran C."/>
            <person name="Liu Y."/>
            <person name="Zhang J."/>
            <person name="Feng J."/>
            <person name="Wang M."/>
            <person name="Wang M."/>
            <person name="Wang L."/>
            <person name="Yao B."/>
        </authorList>
    </citation>
    <scope>NUCLEOTIDE SEQUENCE [LARGE SCALE GENOMIC DNA]</scope>
    <source>
        <strain evidence="2">Wuqing</strain>
    </source>
</reference>
<dbReference type="Proteomes" id="UP000031668">
    <property type="component" value="Unassembled WGS sequence"/>
</dbReference>
<keyword evidence="1" id="KW-0472">Membrane</keyword>
<feature type="transmembrane region" description="Helical" evidence="1">
    <location>
        <begin position="43"/>
        <end position="61"/>
    </location>
</feature>
<organism evidence="2 3">
    <name type="scientific">Thelohanellus kitauei</name>
    <name type="common">Myxosporean</name>
    <dbReference type="NCBI Taxonomy" id="669202"/>
    <lineage>
        <taxon>Eukaryota</taxon>
        <taxon>Metazoa</taxon>
        <taxon>Cnidaria</taxon>
        <taxon>Myxozoa</taxon>
        <taxon>Myxosporea</taxon>
        <taxon>Bivalvulida</taxon>
        <taxon>Platysporina</taxon>
        <taxon>Myxobolidae</taxon>
        <taxon>Thelohanellus</taxon>
    </lineage>
</organism>
<comment type="caution">
    <text evidence="2">The sequence shown here is derived from an EMBL/GenBank/DDBJ whole genome shotgun (WGS) entry which is preliminary data.</text>
</comment>
<gene>
    <name evidence="2" type="ORF">RF11_07735</name>
</gene>
<accession>A0A0C2N085</accession>
<dbReference type="AlphaFoldDB" id="A0A0C2N085"/>
<keyword evidence="1" id="KW-1133">Transmembrane helix</keyword>
<dbReference type="EMBL" id="JWZT01003251">
    <property type="protein sequence ID" value="KII67312.1"/>
    <property type="molecule type" value="Genomic_DNA"/>
</dbReference>
<evidence type="ECO:0000256" key="1">
    <source>
        <dbReference type="SAM" id="Phobius"/>
    </source>
</evidence>
<name>A0A0C2N085_THEKT</name>
<evidence type="ECO:0000313" key="2">
    <source>
        <dbReference type="EMBL" id="KII67312.1"/>
    </source>
</evidence>
<keyword evidence="3" id="KW-1185">Reference proteome</keyword>
<keyword evidence="1" id="KW-0812">Transmembrane</keyword>